<evidence type="ECO:0000256" key="1">
    <source>
        <dbReference type="SAM" id="MobiDB-lite"/>
    </source>
</evidence>
<gene>
    <name evidence="2" type="ORF">M422DRAFT_261692</name>
</gene>
<dbReference type="Proteomes" id="UP000054279">
    <property type="component" value="Unassembled WGS sequence"/>
</dbReference>
<sequence length="181" mass="20895">MEENPLPQIPCPVITPDGLIIHISGPVDGRRYDETVYKESGLSDLLDKHFWTPEGQSLYIYSDPAYSEPIEWLFKEVSQKFMFLDFSRNQKTLLTLCGHYYLVSLLLCNAHTILHYPEIPQYFSCLPPSLEEYFHGGPIEDDELDAWCLDSVWKETEVEIEEGEDEIEDADDSDGMDTSEY</sequence>
<dbReference type="OrthoDB" id="2966465at2759"/>
<dbReference type="HOGENOM" id="CLU_1489896_0_0_1"/>
<evidence type="ECO:0000313" key="3">
    <source>
        <dbReference type="Proteomes" id="UP000054279"/>
    </source>
</evidence>
<dbReference type="AlphaFoldDB" id="A0A0C9UM93"/>
<evidence type="ECO:0008006" key="4">
    <source>
        <dbReference type="Google" id="ProtNLM"/>
    </source>
</evidence>
<name>A0A0C9UM93_SPHS4</name>
<accession>A0A0C9UM93</accession>
<keyword evidence="3" id="KW-1185">Reference proteome</keyword>
<dbReference type="EMBL" id="KN837183">
    <property type="protein sequence ID" value="KIJ35939.1"/>
    <property type="molecule type" value="Genomic_DNA"/>
</dbReference>
<feature type="region of interest" description="Disordered" evidence="1">
    <location>
        <begin position="159"/>
        <end position="181"/>
    </location>
</feature>
<evidence type="ECO:0000313" key="2">
    <source>
        <dbReference type="EMBL" id="KIJ35939.1"/>
    </source>
</evidence>
<reference evidence="2 3" key="1">
    <citation type="submission" date="2014-06" db="EMBL/GenBank/DDBJ databases">
        <title>Evolutionary Origins and Diversification of the Mycorrhizal Mutualists.</title>
        <authorList>
            <consortium name="DOE Joint Genome Institute"/>
            <consortium name="Mycorrhizal Genomics Consortium"/>
            <person name="Kohler A."/>
            <person name="Kuo A."/>
            <person name="Nagy L.G."/>
            <person name="Floudas D."/>
            <person name="Copeland A."/>
            <person name="Barry K.W."/>
            <person name="Cichocki N."/>
            <person name="Veneault-Fourrey C."/>
            <person name="LaButti K."/>
            <person name="Lindquist E.A."/>
            <person name="Lipzen A."/>
            <person name="Lundell T."/>
            <person name="Morin E."/>
            <person name="Murat C."/>
            <person name="Riley R."/>
            <person name="Ohm R."/>
            <person name="Sun H."/>
            <person name="Tunlid A."/>
            <person name="Henrissat B."/>
            <person name="Grigoriev I.V."/>
            <person name="Hibbett D.S."/>
            <person name="Martin F."/>
        </authorList>
    </citation>
    <scope>NUCLEOTIDE SEQUENCE [LARGE SCALE GENOMIC DNA]</scope>
    <source>
        <strain evidence="2 3">SS14</strain>
    </source>
</reference>
<proteinExistence type="predicted"/>
<protein>
    <recommendedName>
        <fullName evidence="4">DDE Tnp4 domain-containing protein</fullName>
    </recommendedName>
</protein>
<organism evidence="2 3">
    <name type="scientific">Sphaerobolus stellatus (strain SS14)</name>
    <dbReference type="NCBI Taxonomy" id="990650"/>
    <lineage>
        <taxon>Eukaryota</taxon>
        <taxon>Fungi</taxon>
        <taxon>Dikarya</taxon>
        <taxon>Basidiomycota</taxon>
        <taxon>Agaricomycotina</taxon>
        <taxon>Agaricomycetes</taxon>
        <taxon>Phallomycetidae</taxon>
        <taxon>Geastrales</taxon>
        <taxon>Sphaerobolaceae</taxon>
        <taxon>Sphaerobolus</taxon>
    </lineage>
</organism>